<gene>
    <name evidence="1" type="ORF">E2C01_065426</name>
</gene>
<reference evidence="1 2" key="1">
    <citation type="submission" date="2019-05" db="EMBL/GenBank/DDBJ databases">
        <title>Another draft genome of Portunus trituberculatus and its Hox gene families provides insights of decapod evolution.</title>
        <authorList>
            <person name="Jeong J.-H."/>
            <person name="Song I."/>
            <person name="Kim S."/>
            <person name="Choi T."/>
            <person name="Kim D."/>
            <person name="Ryu S."/>
            <person name="Kim W."/>
        </authorList>
    </citation>
    <scope>NUCLEOTIDE SEQUENCE [LARGE SCALE GENOMIC DNA]</scope>
    <source>
        <tissue evidence="1">Muscle</tissue>
    </source>
</reference>
<dbReference type="AlphaFoldDB" id="A0A5B7HMJ3"/>
<dbReference type="Proteomes" id="UP000324222">
    <property type="component" value="Unassembled WGS sequence"/>
</dbReference>
<proteinExistence type="predicted"/>
<dbReference type="EMBL" id="VSRR010032400">
    <property type="protein sequence ID" value="MPC71156.1"/>
    <property type="molecule type" value="Genomic_DNA"/>
</dbReference>
<sequence>MMKPLDVLACQGSAVERCVPGLKYCVLHERWRSEIIVHKFYVTLRPARLPMSIGTQEKIPVAVQVLGIEREKEAVAAAQSEEQ</sequence>
<comment type="caution">
    <text evidence="1">The sequence shown here is derived from an EMBL/GenBank/DDBJ whole genome shotgun (WGS) entry which is preliminary data.</text>
</comment>
<evidence type="ECO:0000313" key="2">
    <source>
        <dbReference type="Proteomes" id="UP000324222"/>
    </source>
</evidence>
<accession>A0A5B7HMJ3</accession>
<evidence type="ECO:0000313" key="1">
    <source>
        <dbReference type="EMBL" id="MPC71156.1"/>
    </source>
</evidence>
<keyword evidence="2" id="KW-1185">Reference proteome</keyword>
<protein>
    <submittedName>
        <fullName evidence="1">Uncharacterized protein</fullName>
    </submittedName>
</protein>
<organism evidence="1 2">
    <name type="scientific">Portunus trituberculatus</name>
    <name type="common">Swimming crab</name>
    <name type="synonym">Neptunus trituberculatus</name>
    <dbReference type="NCBI Taxonomy" id="210409"/>
    <lineage>
        <taxon>Eukaryota</taxon>
        <taxon>Metazoa</taxon>
        <taxon>Ecdysozoa</taxon>
        <taxon>Arthropoda</taxon>
        <taxon>Crustacea</taxon>
        <taxon>Multicrustacea</taxon>
        <taxon>Malacostraca</taxon>
        <taxon>Eumalacostraca</taxon>
        <taxon>Eucarida</taxon>
        <taxon>Decapoda</taxon>
        <taxon>Pleocyemata</taxon>
        <taxon>Brachyura</taxon>
        <taxon>Eubrachyura</taxon>
        <taxon>Portunoidea</taxon>
        <taxon>Portunidae</taxon>
        <taxon>Portuninae</taxon>
        <taxon>Portunus</taxon>
    </lineage>
</organism>
<name>A0A5B7HMJ3_PORTR</name>